<gene>
    <name evidence="2" type="ORF">SLU01_22030</name>
</gene>
<evidence type="ECO:0000313" key="3">
    <source>
        <dbReference type="Proteomes" id="UP000321901"/>
    </source>
</evidence>
<dbReference type="AlphaFoldDB" id="A0A511Z8W8"/>
<feature type="region of interest" description="Disordered" evidence="1">
    <location>
        <begin position="23"/>
        <end position="80"/>
    </location>
</feature>
<reference evidence="2 3" key="1">
    <citation type="submission" date="2019-07" db="EMBL/GenBank/DDBJ databases">
        <title>Whole genome shotgun sequence of Sporosarcina luteola NBRC 105378.</title>
        <authorList>
            <person name="Hosoyama A."/>
            <person name="Uohara A."/>
            <person name="Ohji S."/>
            <person name="Ichikawa N."/>
        </authorList>
    </citation>
    <scope>NUCLEOTIDE SEQUENCE [LARGE SCALE GENOMIC DNA]</scope>
    <source>
        <strain evidence="2 3">NBRC 105378</strain>
    </source>
</reference>
<protein>
    <submittedName>
        <fullName evidence="2">Uncharacterized protein</fullName>
    </submittedName>
</protein>
<name>A0A511Z8W8_9BACL</name>
<sequence>MINSHSLGYLMKTTHTGVMTLFKKDKNKGQSNKDNTRAELAGTEYTDEQRRTNEVASTAYKGSKNEKVDIQNDRLESGGF</sequence>
<organism evidence="2 3">
    <name type="scientific">Sporosarcina luteola</name>
    <dbReference type="NCBI Taxonomy" id="582850"/>
    <lineage>
        <taxon>Bacteria</taxon>
        <taxon>Bacillati</taxon>
        <taxon>Bacillota</taxon>
        <taxon>Bacilli</taxon>
        <taxon>Bacillales</taxon>
        <taxon>Caryophanaceae</taxon>
        <taxon>Sporosarcina</taxon>
    </lineage>
</organism>
<evidence type="ECO:0000313" key="2">
    <source>
        <dbReference type="EMBL" id="GEN83891.1"/>
    </source>
</evidence>
<dbReference type="Proteomes" id="UP000321901">
    <property type="component" value="Unassembled WGS sequence"/>
</dbReference>
<evidence type="ECO:0000256" key="1">
    <source>
        <dbReference type="SAM" id="MobiDB-lite"/>
    </source>
</evidence>
<comment type="caution">
    <text evidence="2">The sequence shown here is derived from an EMBL/GenBank/DDBJ whole genome shotgun (WGS) entry which is preliminary data.</text>
</comment>
<dbReference type="EMBL" id="BJYL01000029">
    <property type="protein sequence ID" value="GEN83891.1"/>
    <property type="molecule type" value="Genomic_DNA"/>
</dbReference>
<accession>A0A511Z8W8</accession>
<proteinExistence type="predicted"/>
<keyword evidence="3" id="KW-1185">Reference proteome</keyword>
<feature type="compositionally biased region" description="Basic and acidic residues" evidence="1">
    <location>
        <begin position="63"/>
        <end position="80"/>
    </location>
</feature>